<evidence type="ECO:0000256" key="2">
    <source>
        <dbReference type="ARBA" id="ARBA00022617"/>
    </source>
</evidence>
<evidence type="ECO:0000256" key="1">
    <source>
        <dbReference type="ARBA" id="ARBA00004370"/>
    </source>
</evidence>
<keyword evidence="6" id="KW-0408">Iron</keyword>
<comment type="subcellular location">
    <subcellularLocation>
        <location evidence="1">Membrane</location>
    </subcellularLocation>
</comment>
<keyword evidence="7 8" id="KW-0472">Membrane</keyword>
<dbReference type="Gene3D" id="1.20.1300.10">
    <property type="entry name" value="Fumarate reductase/succinate dehydrogenase, transmembrane subunit"/>
    <property type="match status" value="1"/>
</dbReference>
<evidence type="ECO:0000256" key="4">
    <source>
        <dbReference type="ARBA" id="ARBA00022723"/>
    </source>
</evidence>
<dbReference type="InterPro" id="IPR000701">
    <property type="entry name" value="SuccDH_FuR_B_TM-su"/>
</dbReference>
<evidence type="ECO:0000313" key="9">
    <source>
        <dbReference type="EMBL" id="SVC98748.1"/>
    </source>
</evidence>
<organism evidence="9">
    <name type="scientific">marine metagenome</name>
    <dbReference type="NCBI Taxonomy" id="408172"/>
    <lineage>
        <taxon>unclassified sequences</taxon>
        <taxon>metagenomes</taxon>
        <taxon>ecological metagenomes</taxon>
    </lineage>
</organism>
<evidence type="ECO:0008006" key="10">
    <source>
        <dbReference type="Google" id="ProtNLM"/>
    </source>
</evidence>
<evidence type="ECO:0000256" key="7">
    <source>
        <dbReference type="ARBA" id="ARBA00023136"/>
    </source>
</evidence>
<dbReference type="SUPFAM" id="SSF81343">
    <property type="entry name" value="Fumarate reductase respiratory complex transmembrane subunits"/>
    <property type="match status" value="1"/>
</dbReference>
<dbReference type="EMBL" id="UINC01122747">
    <property type="protein sequence ID" value="SVC98748.1"/>
    <property type="molecule type" value="Genomic_DNA"/>
</dbReference>
<dbReference type="InterPro" id="IPR034804">
    <property type="entry name" value="SQR/QFR_C/D"/>
</dbReference>
<keyword evidence="4" id="KW-0479">Metal-binding</keyword>
<evidence type="ECO:0000256" key="3">
    <source>
        <dbReference type="ARBA" id="ARBA00022692"/>
    </source>
</evidence>
<reference evidence="9" key="1">
    <citation type="submission" date="2018-05" db="EMBL/GenBank/DDBJ databases">
        <authorList>
            <person name="Lanie J.A."/>
            <person name="Ng W.-L."/>
            <person name="Kazmierczak K.M."/>
            <person name="Andrzejewski T.M."/>
            <person name="Davidsen T.M."/>
            <person name="Wayne K.J."/>
            <person name="Tettelin H."/>
            <person name="Glass J.I."/>
            <person name="Rusch D."/>
            <person name="Podicherti R."/>
            <person name="Tsui H.-C.T."/>
            <person name="Winkler M.E."/>
        </authorList>
    </citation>
    <scope>NUCLEOTIDE SEQUENCE</scope>
</reference>
<name>A0A382RP55_9ZZZZ</name>
<keyword evidence="2" id="KW-0349">Heme</keyword>
<sequence>MESRQDIWLWLVQRGTAFILALFVLIHFVTIVLTVGKGLSADAIVARVSGNFLFLTYYGLFAVSAALHGAIGARNFLREITQAGRAIDLFSLLLCLTLLWLGLRAVFGLYGLAA</sequence>
<dbReference type="GO" id="GO:0046872">
    <property type="term" value="F:metal ion binding"/>
    <property type="evidence" value="ECO:0007669"/>
    <property type="project" value="UniProtKB-KW"/>
</dbReference>
<proteinExistence type="predicted"/>
<dbReference type="AlphaFoldDB" id="A0A382RP55"/>
<keyword evidence="3 8" id="KW-0812">Transmembrane</keyword>
<feature type="transmembrane region" description="Helical" evidence="8">
    <location>
        <begin position="89"/>
        <end position="113"/>
    </location>
</feature>
<protein>
    <recommendedName>
        <fullName evidence="10">Succinate dehydrogenase hydrophobic membrane anchor subunit</fullName>
    </recommendedName>
</protein>
<feature type="transmembrane region" description="Helical" evidence="8">
    <location>
        <begin position="55"/>
        <end position="77"/>
    </location>
</feature>
<evidence type="ECO:0000256" key="8">
    <source>
        <dbReference type="SAM" id="Phobius"/>
    </source>
</evidence>
<dbReference type="GO" id="GO:0016020">
    <property type="term" value="C:membrane"/>
    <property type="evidence" value="ECO:0007669"/>
    <property type="project" value="UniProtKB-SubCell"/>
</dbReference>
<evidence type="ECO:0000256" key="5">
    <source>
        <dbReference type="ARBA" id="ARBA00022989"/>
    </source>
</evidence>
<accession>A0A382RP55</accession>
<dbReference type="Pfam" id="PF01127">
    <property type="entry name" value="Sdh_cyt"/>
    <property type="match status" value="1"/>
</dbReference>
<feature type="transmembrane region" description="Helical" evidence="8">
    <location>
        <begin position="7"/>
        <end position="35"/>
    </location>
</feature>
<gene>
    <name evidence="9" type="ORF">METZ01_LOCUS351602</name>
</gene>
<keyword evidence="5 8" id="KW-1133">Transmembrane helix</keyword>
<evidence type="ECO:0000256" key="6">
    <source>
        <dbReference type="ARBA" id="ARBA00023004"/>
    </source>
</evidence>